<dbReference type="EMBL" id="CP074133">
    <property type="protein sequence ID" value="QUX25751.1"/>
    <property type="molecule type" value="Genomic_DNA"/>
</dbReference>
<evidence type="ECO:0000256" key="7">
    <source>
        <dbReference type="ARBA" id="ARBA00022777"/>
    </source>
</evidence>
<dbReference type="PROSITE" id="PS51257">
    <property type="entry name" value="PROKAR_LIPOPROTEIN"/>
    <property type="match status" value="1"/>
</dbReference>
<evidence type="ECO:0000313" key="15">
    <source>
        <dbReference type="Proteomes" id="UP000676079"/>
    </source>
</evidence>
<dbReference type="InterPro" id="IPR036097">
    <property type="entry name" value="HisK_dim/P_sf"/>
</dbReference>
<evidence type="ECO:0000256" key="5">
    <source>
        <dbReference type="ARBA" id="ARBA00022679"/>
    </source>
</evidence>
<dbReference type="PRINTS" id="PR00344">
    <property type="entry name" value="BCTRLSENSOR"/>
</dbReference>
<keyword evidence="15" id="KW-1185">Reference proteome</keyword>
<organism evidence="14 15">
    <name type="scientific">Nocardiopsis changdeensis</name>
    <dbReference type="NCBI Taxonomy" id="2831969"/>
    <lineage>
        <taxon>Bacteria</taxon>
        <taxon>Bacillati</taxon>
        <taxon>Actinomycetota</taxon>
        <taxon>Actinomycetes</taxon>
        <taxon>Streptosporangiales</taxon>
        <taxon>Nocardiopsidaceae</taxon>
        <taxon>Nocardiopsis</taxon>
    </lineage>
</organism>
<dbReference type="Pfam" id="PF02518">
    <property type="entry name" value="HATPase_c"/>
    <property type="match status" value="1"/>
</dbReference>
<dbReference type="PROSITE" id="PS50109">
    <property type="entry name" value="HIS_KIN"/>
    <property type="match status" value="1"/>
</dbReference>
<dbReference type="InterPro" id="IPR005467">
    <property type="entry name" value="His_kinase_dom"/>
</dbReference>
<dbReference type="InterPro" id="IPR004358">
    <property type="entry name" value="Sig_transdc_His_kin-like_C"/>
</dbReference>
<evidence type="ECO:0000256" key="2">
    <source>
        <dbReference type="ARBA" id="ARBA00004236"/>
    </source>
</evidence>
<evidence type="ECO:0000256" key="6">
    <source>
        <dbReference type="ARBA" id="ARBA00022692"/>
    </source>
</evidence>
<comment type="subcellular location">
    <subcellularLocation>
        <location evidence="2">Cell membrane</location>
    </subcellularLocation>
</comment>
<dbReference type="InterPro" id="IPR003660">
    <property type="entry name" value="HAMP_dom"/>
</dbReference>
<dbReference type="Gene3D" id="3.30.565.10">
    <property type="entry name" value="Histidine kinase-like ATPase, C-terminal domain"/>
    <property type="match status" value="1"/>
</dbReference>
<dbReference type="SMART" id="SM00304">
    <property type="entry name" value="HAMP"/>
    <property type="match status" value="1"/>
</dbReference>
<dbReference type="RefSeq" id="WP_220565526.1">
    <property type="nucleotide sequence ID" value="NZ_CP074133.1"/>
</dbReference>
<keyword evidence="9" id="KW-0902">Two-component regulatory system</keyword>
<keyword evidence="10 11" id="KW-0472">Membrane</keyword>
<dbReference type="SUPFAM" id="SSF47384">
    <property type="entry name" value="Homodimeric domain of signal transducing histidine kinase"/>
    <property type="match status" value="1"/>
</dbReference>
<evidence type="ECO:0000259" key="12">
    <source>
        <dbReference type="PROSITE" id="PS50109"/>
    </source>
</evidence>
<feature type="transmembrane region" description="Helical" evidence="11">
    <location>
        <begin position="169"/>
        <end position="190"/>
    </location>
</feature>
<feature type="domain" description="HAMP" evidence="13">
    <location>
        <begin position="192"/>
        <end position="245"/>
    </location>
</feature>
<protein>
    <recommendedName>
        <fullName evidence="3">histidine kinase</fullName>
        <ecNumber evidence="3">2.7.13.3</ecNumber>
    </recommendedName>
</protein>
<dbReference type="Pfam" id="PF00672">
    <property type="entry name" value="HAMP"/>
    <property type="match status" value="1"/>
</dbReference>
<dbReference type="Proteomes" id="UP000676079">
    <property type="component" value="Chromosome"/>
</dbReference>
<feature type="domain" description="Histidine kinase" evidence="12">
    <location>
        <begin position="253"/>
        <end position="466"/>
    </location>
</feature>
<dbReference type="PANTHER" id="PTHR45436:SF5">
    <property type="entry name" value="SENSOR HISTIDINE KINASE TRCS"/>
    <property type="match status" value="1"/>
</dbReference>
<proteinExistence type="predicted"/>
<dbReference type="InterPro" id="IPR003594">
    <property type="entry name" value="HATPase_dom"/>
</dbReference>
<dbReference type="Gene3D" id="6.10.340.10">
    <property type="match status" value="1"/>
</dbReference>
<comment type="catalytic activity">
    <reaction evidence="1">
        <text>ATP + protein L-histidine = ADP + protein N-phospho-L-histidine.</text>
        <dbReference type="EC" id="2.7.13.3"/>
    </reaction>
</comment>
<dbReference type="CDD" id="cd06225">
    <property type="entry name" value="HAMP"/>
    <property type="match status" value="1"/>
</dbReference>
<dbReference type="CDD" id="cd00082">
    <property type="entry name" value="HisKA"/>
    <property type="match status" value="1"/>
</dbReference>
<evidence type="ECO:0000256" key="9">
    <source>
        <dbReference type="ARBA" id="ARBA00023012"/>
    </source>
</evidence>
<keyword evidence="4" id="KW-0597">Phosphoprotein</keyword>
<dbReference type="SUPFAM" id="SSF55874">
    <property type="entry name" value="ATPase domain of HSP90 chaperone/DNA topoisomerase II/histidine kinase"/>
    <property type="match status" value="1"/>
</dbReference>
<dbReference type="SMART" id="SM00387">
    <property type="entry name" value="HATPase_c"/>
    <property type="match status" value="1"/>
</dbReference>
<dbReference type="InterPro" id="IPR003661">
    <property type="entry name" value="HisK_dim/P_dom"/>
</dbReference>
<dbReference type="Gene3D" id="1.10.287.130">
    <property type="match status" value="1"/>
</dbReference>
<keyword evidence="5" id="KW-0808">Transferase</keyword>
<dbReference type="PROSITE" id="PS50885">
    <property type="entry name" value="HAMP"/>
    <property type="match status" value="1"/>
</dbReference>
<gene>
    <name evidence="14" type="ORF">KGD84_04490</name>
</gene>
<evidence type="ECO:0000256" key="8">
    <source>
        <dbReference type="ARBA" id="ARBA00022989"/>
    </source>
</evidence>
<evidence type="ECO:0000256" key="10">
    <source>
        <dbReference type="ARBA" id="ARBA00023136"/>
    </source>
</evidence>
<dbReference type="SUPFAM" id="SSF158472">
    <property type="entry name" value="HAMP domain-like"/>
    <property type="match status" value="1"/>
</dbReference>
<dbReference type="GO" id="GO:0016301">
    <property type="term" value="F:kinase activity"/>
    <property type="evidence" value="ECO:0007669"/>
    <property type="project" value="UniProtKB-KW"/>
</dbReference>
<dbReference type="EC" id="2.7.13.3" evidence="3"/>
<evidence type="ECO:0000256" key="11">
    <source>
        <dbReference type="SAM" id="Phobius"/>
    </source>
</evidence>
<evidence type="ECO:0000256" key="4">
    <source>
        <dbReference type="ARBA" id="ARBA00022553"/>
    </source>
</evidence>
<evidence type="ECO:0000313" key="14">
    <source>
        <dbReference type="EMBL" id="QUX25751.1"/>
    </source>
</evidence>
<dbReference type="PANTHER" id="PTHR45436">
    <property type="entry name" value="SENSOR HISTIDINE KINASE YKOH"/>
    <property type="match status" value="1"/>
</dbReference>
<name>A0ABX8BUJ9_9ACTN</name>
<reference evidence="14 15" key="1">
    <citation type="submission" date="2021-05" db="EMBL/GenBank/DDBJ databases">
        <title>Direct Submission.</title>
        <authorList>
            <person name="Li K."/>
            <person name="Gao J."/>
        </authorList>
    </citation>
    <scope>NUCLEOTIDE SEQUENCE [LARGE SCALE GENOMIC DNA]</scope>
    <source>
        <strain evidence="14 15">Mg02</strain>
    </source>
</reference>
<dbReference type="Pfam" id="PF00512">
    <property type="entry name" value="HisKA"/>
    <property type="match status" value="1"/>
</dbReference>
<dbReference type="SMART" id="SM00388">
    <property type="entry name" value="HisKA"/>
    <property type="match status" value="1"/>
</dbReference>
<evidence type="ECO:0000256" key="1">
    <source>
        <dbReference type="ARBA" id="ARBA00000085"/>
    </source>
</evidence>
<evidence type="ECO:0000259" key="13">
    <source>
        <dbReference type="PROSITE" id="PS50885"/>
    </source>
</evidence>
<accession>A0ABX8BUJ9</accession>
<sequence>MRRRIITVYVTLLVAACLGLAVPLCVSIAARGTSDMFLDRLNDTARFASIAEPAVLDGTGGMLEAEMVAYDRLYGITAVVVDRHGRVVAASRPGLELSDLDPSADPGEPPEEVRNALAGNRMGAGGIVYPWQRGPLIVAEPVGRSGEVVGAAVTASPTRTLRRATRNQWVLAAGGVAVLMAAGIAAAGPLTRWILRPIDDLGEATRAVAGGSLGIRVRTAAGPVELRRLGESFNRMADTITAMLETQRVFVAYAGHQVRNPLAALRLRVDSLSRHLVPQGRQDHRLALDEVDRLTRVCDSLLTLARTEDAEHTEVWEEVGEVVGDRLRSWEPIAERVGAVLVREGGDGVRVRCVEGTLDQALDALIDNALKFGGEGVRITVRVEEVPPGPGRPGHVDVHVLDDGPGLPAEQLAQATRPFWKDGGVGGSGLGLSIVVTLLELQGASLTLTPARPRGIDARIRLVTGSGRAPAGAPART</sequence>
<feature type="transmembrane region" description="Helical" evidence="11">
    <location>
        <begin position="6"/>
        <end position="30"/>
    </location>
</feature>
<dbReference type="InterPro" id="IPR036890">
    <property type="entry name" value="HATPase_C_sf"/>
</dbReference>
<keyword evidence="6 11" id="KW-0812">Transmembrane</keyword>
<keyword evidence="7 14" id="KW-0418">Kinase</keyword>
<dbReference type="InterPro" id="IPR050428">
    <property type="entry name" value="TCS_sensor_his_kinase"/>
</dbReference>
<keyword evidence="8 11" id="KW-1133">Transmembrane helix</keyword>
<evidence type="ECO:0000256" key="3">
    <source>
        <dbReference type="ARBA" id="ARBA00012438"/>
    </source>
</evidence>